<dbReference type="InterPro" id="IPR019489">
    <property type="entry name" value="Clp_ATPase_C"/>
</dbReference>
<dbReference type="Gene3D" id="4.10.860.10">
    <property type="entry name" value="UVR domain"/>
    <property type="match status" value="1"/>
</dbReference>
<dbReference type="Gene3D" id="3.40.50.300">
    <property type="entry name" value="P-loop containing nucleotide triphosphate hydrolases"/>
    <property type="match status" value="2"/>
</dbReference>
<reference evidence="12" key="1">
    <citation type="submission" date="2016-10" db="EMBL/GenBank/DDBJ databases">
        <authorList>
            <person name="Varghese N."/>
            <person name="Submissions S."/>
        </authorList>
    </citation>
    <scope>NUCLEOTIDE SEQUENCE [LARGE SCALE GENOMIC DNA]</scope>
    <source>
        <strain evidence="12">DSM 23925</strain>
    </source>
</reference>
<dbReference type="SMART" id="SM01086">
    <property type="entry name" value="ClpB_D2-small"/>
    <property type="match status" value="1"/>
</dbReference>
<feature type="region of interest" description="Disordered" evidence="8">
    <location>
        <begin position="150"/>
        <end position="198"/>
    </location>
</feature>
<dbReference type="InterPro" id="IPR001943">
    <property type="entry name" value="UVR_dom"/>
</dbReference>
<comment type="similarity">
    <text evidence="6">Belongs to the ClpA/ClpB family.</text>
</comment>
<dbReference type="OrthoDB" id="9803641at2"/>
<dbReference type="GO" id="GO:0006508">
    <property type="term" value="P:proteolysis"/>
    <property type="evidence" value="ECO:0007669"/>
    <property type="project" value="UniProtKB-KW"/>
</dbReference>
<dbReference type="SMART" id="SM00382">
    <property type="entry name" value="AAA"/>
    <property type="match status" value="2"/>
</dbReference>
<evidence type="ECO:0000313" key="11">
    <source>
        <dbReference type="EMBL" id="SFN69459.1"/>
    </source>
</evidence>
<dbReference type="CDD" id="cd19499">
    <property type="entry name" value="RecA-like_ClpB_Hsp104-like"/>
    <property type="match status" value="1"/>
</dbReference>
<dbReference type="Proteomes" id="UP000198705">
    <property type="component" value="Unassembled WGS sequence"/>
</dbReference>
<dbReference type="RefSeq" id="WP_092207450.1">
    <property type="nucleotide sequence ID" value="NZ_FOVN01000002.1"/>
</dbReference>
<dbReference type="Gene3D" id="1.10.1780.10">
    <property type="entry name" value="Clp, N-terminal domain"/>
    <property type="match status" value="1"/>
</dbReference>
<dbReference type="GO" id="GO:0034605">
    <property type="term" value="P:cellular response to heat"/>
    <property type="evidence" value="ECO:0007669"/>
    <property type="project" value="TreeGrafter"/>
</dbReference>
<dbReference type="InterPro" id="IPR050130">
    <property type="entry name" value="ClpA_ClpB"/>
</dbReference>
<accession>A0A1I5B4L9</accession>
<gene>
    <name evidence="11" type="ORF">SAMN04487989_102478</name>
</gene>
<dbReference type="Pfam" id="PF10431">
    <property type="entry name" value="ClpB_D2-small"/>
    <property type="match status" value="1"/>
</dbReference>
<dbReference type="InterPro" id="IPR003593">
    <property type="entry name" value="AAA+_ATPase"/>
</dbReference>
<dbReference type="STRING" id="649333.SAMN04487989_102478"/>
<dbReference type="GO" id="GO:0016887">
    <property type="term" value="F:ATP hydrolysis activity"/>
    <property type="evidence" value="ECO:0007669"/>
    <property type="project" value="InterPro"/>
</dbReference>
<keyword evidence="3 6" id="KW-0067">ATP-binding</keyword>
<dbReference type="SUPFAM" id="SSF52540">
    <property type="entry name" value="P-loop containing nucleoside triphosphate hydrolases"/>
    <property type="match status" value="2"/>
</dbReference>
<keyword evidence="2 6" id="KW-0547">Nucleotide-binding</keyword>
<feature type="compositionally biased region" description="Acidic residues" evidence="8">
    <location>
        <begin position="165"/>
        <end position="176"/>
    </location>
</feature>
<keyword evidence="1 5" id="KW-0677">Repeat</keyword>
<dbReference type="GO" id="GO:0005524">
    <property type="term" value="F:ATP binding"/>
    <property type="evidence" value="ECO:0007669"/>
    <property type="project" value="UniProtKB-KW"/>
</dbReference>
<proteinExistence type="inferred from homology"/>
<dbReference type="PANTHER" id="PTHR11638">
    <property type="entry name" value="ATP-DEPENDENT CLP PROTEASE"/>
    <property type="match status" value="1"/>
</dbReference>
<keyword evidence="12" id="KW-1185">Reference proteome</keyword>
<organism evidence="11 12">
    <name type="scientific">Bizionia echini</name>
    <dbReference type="NCBI Taxonomy" id="649333"/>
    <lineage>
        <taxon>Bacteria</taxon>
        <taxon>Pseudomonadati</taxon>
        <taxon>Bacteroidota</taxon>
        <taxon>Flavobacteriia</taxon>
        <taxon>Flavobacteriales</taxon>
        <taxon>Flavobacteriaceae</taxon>
        <taxon>Bizionia</taxon>
    </lineage>
</organism>
<dbReference type="CDD" id="cd00009">
    <property type="entry name" value="AAA"/>
    <property type="match status" value="1"/>
</dbReference>
<dbReference type="GO" id="GO:0005737">
    <property type="term" value="C:cytoplasm"/>
    <property type="evidence" value="ECO:0007669"/>
    <property type="project" value="TreeGrafter"/>
</dbReference>
<dbReference type="PROSITE" id="PS00871">
    <property type="entry name" value="CLPAB_2"/>
    <property type="match status" value="1"/>
</dbReference>
<evidence type="ECO:0000256" key="7">
    <source>
        <dbReference type="SAM" id="Coils"/>
    </source>
</evidence>
<protein>
    <submittedName>
        <fullName evidence="11">ATP-dependent Clp protease ATP-binding subunit ClpC</fullName>
    </submittedName>
</protein>
<keyword evidence="11" id="KW-0645">Protease</keyword>
<dbReference type="Pfam" id="PF00004">
    <property type="entry name" value="AAA"/>
    <property type="match status" value="1"/>
</dbReference>
<dbReference type="InterPro" id="IPR001270">
    <property type="entry name" value="ClpA/B"/>
</dbReference>
<feature type="domain" description="UVR" evidence="9">
    <location>
        <begin position="452"/>
        <end position="487"/>
    </location>
</feature>
<dbReference type="InterPro" id="IPR041546">
    <property type="entry name" value="ClpA/ClpB_AAA_lid"/>
</dbReference>
<evidence type="ECO:0000313" key="12">
    <source>
        <dbReference type="Proteomes" id="UP000198705"/>
    </source>
</evidence>
<dbReference type="InterPro" id="IPR036628">
    <property type="entry name" value="Clp_N_dom_sf"/>
</dbReference>
<evidence type="ECO:0000256" key="8">
    <source>
        <dbReference type="SAM" id="MobiDB-lite"/>
    </source>
</evidence>
<sequence>MDDNFSPRVKDVIAYSKEEALRLGHDFIGTEHLMLGLLRDGSGKAIDILSALDIDLNHLRRKVEILSPANPNLAVTSNNKKNLHLTRQAERALKTTFLEAKLFQSSSINTAHLLLCILRNDNDPTTKLLNKLKVDYDNVKEQFKFMITNDENYPDITGEPKSESFQDDDSASDDDSSKDNLFNSPTGKTNKKSKTPVLDNFGRDLTAMAEEGKLDPVVGREKEIERVSQILSRRKKNNPLLIGEPGVGKSAIAEGLANRIVKRKVSRILFNKRVVTLDLASLVAGTKYRGQFEERMKAVMNELEKNDDIILFIDEIHTIVGAGGATGSLDASNMFKPALARGEIQCVGATTLDEYRQYIEKDGALERRFQKVIVEPTTVDETIEILNNIKDKYESHHHVAYTQEAIEACVKLTNRYMTDRFLPDKAIDALDEAGSRVHITNINVPDQIVELEKQLEAVKETKSSVVKKQKYEEAAKLRDDEKRLEKELAIAQEKWEEDTKLHRETVTEDNVADVVSMMTGIPVNRIAQTESNKLAILPELIKGKVIGQDDAVAKVVKAIQRNRAGLKDPNKPIGSFIFLGQTGVGKTQLAKVLSKELFDSEDSLVRIDMSEYMEKFAISRLVGAPPGYVGYEEGGQLTEKIRRKPYAVVLLDEIEKAHPDVFNMLLQVLDDGYLTDSLGRKIDFRNTIIIMTSNIGSRKLKDFGTGVGFGTASQKSQEDANARSVIENALKKAFAPEFLNRIDDVVVFNALEKEDISKIIDIELEKLIVRIKDIGYTLKLSKSAKDYIAEKGFDKQYGARPLKRAIQKYVEDALAEEIINSKISEGDKISMDLDSKSNELKIKIESGKKPTES</sequence>
<evidence type="ECO:0000256" key="3">
    <source>
        <dbReference type="ARBA" id="ARBA00022840"/>
    </source>
</evidence>
<dbReference type="PROSITE" id="PS00870">
    <property type="entry name" value="CLPAB_1"/>
    <property type="match status" value="1"/>
</dbReference>
<name>A0A1I5B4L9_9FLAO</name>
<dbReference type="SUPFAM" id="SSF81923">
    <property type="entry name" value="Double Clp-N motif"/>
    <property type="match status" value="1"/>
</dbReference>
<dbReference type="InterPro" id="IPR027417">
    <property type="entry name" value="P-loop_NTPase"/>
</dbReference>
<dbReference type="InterPro" id="IPR003959">
    <property type="entry name" value="ATPase_AAA_core"/>
</dbReference>
<dbReference type="InterPro" id="IPR028299">
    <property type="entry name" value="ClpA/B_CS2"/>
</dbReference>
<evidence type="ECO:0000256" key="6">
    <source>
        <dbReference type="RuleBase" id="RU004432"/>
    </source>
</evidence>
<dbReference type="PRINTS" id="PR00300">
    <property type="entry name" value="CLPPROTEASEA"/>
</dbReference>
<dbReference type="InterPro" id="IPR018368">
    <property type="entry name" value="ClpA/B_CS1"/>
</dbReference>
<evidence type="ECO:0000256" key="1">
    <source>
        <dbReference type="ARBA" id="ARBA00022737"/>
    </source>
</evidence>
<dbReference type="GO" id="GO:0008233">
    <property type="term" value="F:peptidase activity"/>
    <property type="evidence" value="ECO:0007669"/>
    <property type="project" value="UniProtKB-KW"/>
</dbReference>
<evidence type="ECO:0000259" key="10">
    <source>
        <dbReference type="PROSITE" id="PS51903"/>
    </source>
</evidence>
<dbReference type="Pfam" id="PF07724">
    <property type="entry name" value="AAA_2"/>
    <property type="match status" value="1"/>
</dbReference>
<dbReference type="Pfam" id="PF17871">
    <property type="entry name" value="AAA_lid_9"/>
    <property type="match status" value="1"/>
</dbReference>
<feature type="domain" description="Clp R" evidence="10">
    <location>
        <begin position="1"/>
        <end position="149"/>
    </location>
</feature>
<dbReference type="EMBL" id="FOVN01000002">
    <property type="protein sequence ID" value="SFN69459.1"/>
    <property type="molecule type" value="Genomic_DNA"/>
</dbReference>
<feature type="coiled-coil region" evidence="7">
    <location>
        <begin position="448"/>
        <end position="494"/>
    </location>
</feature>
<dbReference type="InterPro" id="IPR004176">
    <property type="entry name" value="Clp_R_N"/>
</dbReference>
<dbReference type="PROSITE" id="PS50151">
    <property type="entry name" value="UVR"/>
    <property type="match status" value="1"/>
</dbReference>
<evidence type="ECO:0000259" key="9">
    <source>
        <dbReference type="PROSITE" id="PS50151"/>
    </source>
</evidence>
<keyword evidence="11" id="KW-0378">Hydrolase</keyword>
<dbReference type="PANTHER" id="PTHR11638:SF18">
    <property type="entry name" value="HEAT SHOCK PROTEIN 104"/>
    <property type="match status" value="1"/>
</dbReference>
<keyword evidence="4 6" id="KW-0143">Chaperone</keyword>
<dbReference type="FunFam" id="3.40.50.300:FF:000010">
    <property type="entry name" value="Chaperone clpB 1, putative"/>
    <property type="match status" value="1"/>
</dbReference>
<evidence type="ECO:0000256" key="5">
    <source>
        <dbReference type="PROSITE-ProRule" id="PRU01251"/>
    </source>
</evidence>
<dbReference type="Gene3D" id="1.10.8.60">
    <property type="match status" value="2"/>
</dbReference>
<dbReference type="Pfam" id="PF02861">
    <property type="entry name" value="Clp_N"/>
    <property type="match status" value="1"/>
</dbReference>
<keyword evidence="7" id="KW-0175">Coiled coil</keyword>
<dbReference type="AlphaFoldDB" id="A0A1I5B4L9"/>
<dbReference type="FunFam" id="3.40.50.300:FF:000025">
    <property type="entry name" value="ATP-dependent Clp protease subunit"/>
    <property type="match status" value="1"/>
</dbReference>
<evidence type="ECO:0000256" key="4">
    <source>
        <dbReference type="ARBA" id="ARBA00023186"/>
    </source>
</evidence>
<evidence type="ECO:0000256" key="2">
    <source>
        <dbReference type="ARBA" id="ARBA00022741"/>
    </source>
</evidence>
<dbReference type="PROSITE" id="PS51903">
    <property type="entry name" value="CLP_R"/>
    <property type="match status" value="1"/>
</dbReference>